<gene>
    <name evidence="3" type="ORF">ACD661_09755</name>
</gene>
<dbReference type="PANTHER" id="PTHR30204:SF90">
    <property type="entry name" value="HTH-TYPE TRANSCRIPTIONAL ACTIVATOR MTA"/>
    <property type="match status" value="1"/>
</dbReference>
<accession>A0ABW8D806</accession>
<keyword evidence="1" id="KW-0238">DNA-binding</keyword>
<organism evidence="3 4">
    <name type="scientific">Legionella lytica</name>
    <dbReference type="NCBI Taxonomy" id="96232"/>
    <lineage>
        <taxon>Bacteria</taxon>
        <taxon>Pseudomonadati</taxon>
        <taxon>Pseudomonadota</taxon>
        <taxon>Gammaproteobacteria</taxon>
        <taxon>Legionellales</taxon>
        <taxon>Legionellaceae</taxon>
        <taxon>Legionella</taxon>
    </lineage>
</organism>
<keyword evidence="4" id="KW-1185">Reference proteome</keyword>
<dbReference type="PANTHER" id="PTHR30204">
    <property type="entry name" value="REDOX-CYCLING DRUG-SENSING TRANSCRIPTIONAL ACTIVATOR SOXR"/>
    <property type="match status" value="1"/>
</dbReference>
<evidence type="ECO:0000256" key="1">
    <source>
        <dbReference type="ARBA" id="ARBA00023125"/>
    </source>
</evidence>
<dbReference type="InterPro" id="IPR000551">
    <property type="entry name" value="MerR-type_HTH_dom"/>
</dbReference>
<dbReference type="RefSeq" id="WP_400187668.1">
    <property type="nucleotide sequence ID" value="NZ_JBGORX010000003.1"/>
</dbReference>
<dbReference type="EMBL" id="JBGORX010000003">
    <property type="protein sequence ID" value="MFJ1268839.1"/>
    <property type="molecule type" value="Genomic_DNA"/>
</dbReference>
<feature type="domain" description="HTH merR-type" evidence="2">
    <location>
        <begin position="3"/>
        <end position="72"/>
    </location>
</feature>
<dbReference type="PROSITE" id="PS50937">
    <property type="entry name" value="HTH_MERR_2"/>
    <property type="match status" value="1"/>
</dbReference>
<name>A0ABW8D806_9GAMM</name>
<evidence type="ECO:0000259" key="2">
    <source>
        <dbReference type="PROSITE" id="PS50937"/>
    </source>
</evidence>
<dbReference type="Pfam" id="PF13411">
    <property type="entry name" value="MerR_1"/>
    <property type="match status" value="1"/>
</dbReference>
<proteinExistence type="predicted"/>
<reference evidence="3 4" key="1">
    <citation type="submission" date="2024-08" db="EMBL/GenBank/DDBJ databases">
        <title>Draft Genome Sequence of Legionella lytica strain DSB2004, Isolated From a Fire Sprinkler System.</title>
        <authorList>
            <person name="Everhart A.D."/>
            <person name="Kidane D.T."/>
            <person name="Farone A.L."/>
            <person name="Farone M.B."/>
        </authorList>
    </citation>
    <scope>NUCLEOTIDE SEQUENCE [LARGE SCALE GENOMIC DNA]</scope>
    <source>
        <strain evidence="3 4">DSB2004</strain>
    </source>
</reference>
<evidence type="ECO:0000313" key="3">
    <source>
        <dbReference type="EMBL" id="MFJ1268839.1"/>
    </source>
</evidence>
<dbReference type="InterPro" id="IPR009061">
    <property type="entry name" value="DNA-bd_dom_put_sf"/>
</dbReference>
<dbReference type="Proteomes" id="UP001615550">
    <property type="component" value="Unassembled WGS sequence"/>
</dbReference>
<evidence type="ECO:0000313" key="4">
    <source>
        <dbReference type="Proteomes" id="UP001615550"/>
    </source>
</evidence>
<dbReference type="SUPFAM" id="SSF46955">
    <property type="entry name" value="Putative DNA-binding domain"/>
    <property type="match status" value="1"/>
</dbReference>
<comment type="caution">
    <text evidence="3">The sequence shown here is derived from an EMBL/GenBank/DDBJ whole genome shotgun (WGS) entry which is preliminary data.</text>
</comment>
<dbReference type="InterPro" id="IPR047057">
    <property type="entry name" value="MerR_fam"/>
</dbReference>
<dbReference type="Gene3D" id="1.10.1660.10">
    <property type="match status" value="1"/>
</dbReference>
<sequence length="81" mass="9460">MKYYQIKEISQMTSLTIRSLHYYDDIGLLKPDKRSSSGYRLYSEQDLVRLQQITTLKLLGLSLTKIKQIIESVNFDVVLSM</sequence>
<protein>
    <submittedName>
        <fullName evidence="3">MerR family transcriptional regulator</fullName>
    </submittedName>
</protein>
<dbReference type="CDD" id="cd01106">
    <property type="entry name" value="HTH_TipAL-Mta"/>
    <property type="match status" value="1"/>
</dbReference>
<dbReference type="SMART" id="SM00422">
    <property type="entry name" value="HTH_MERR"/>
    <property type="match status" value="1"/>
</dbReference>